<keyword evidence="1" id="KW-0479">Metal-binding</keyword>
<feature type="domain" description="CCHC-type" evidence="3">
    <location>
        <begin position="308"/>
        <end position="321"/>
    </location>
</feature>
<keyword evidence="1" id="KW-0863">Zinc-finger</keyword>
<evidence type="ECO:0000259" key="3">
    <source>
        <dbReference type="PROSITE" id="PS50158"/>
    </source>
</evidence>
<feature type="compositionally biased region" description="Low complexity" evidence="2">
    <location>
        <begin position="681"/>
        <end position="695"/>
    </location>
</feature>
<dbReference type="GO" id="GO:0008270">
    <property type="term" value="F:zinc ion binding"/>
    <property type="evidence" value="ECO:0007669"/>
    <property type="project" value="UniProtKB-KW"/>
</dbReference>
<proteinExistence type="predicted"/>
<sequence length="732" mass="82066">MEHTSDTQNRAISLARGSGDRTTRTPSPQPPRRSLVQGDPRITCFNGDGTQNAREWLQQFERAMSLNGVDQPTEPYAWLEEFSMLLEGEAAYWANADPVVGKIIFDSGMLRTSQREVITVKDRFLDRFRRPQEVQRNPITDIQFMIQGQSESLHHYYQRALQLLETAGSNDGEGQLDHTQASVLDLTIRNYINGIRDITLRWRMFTYATKSRQSLHGAFLKAEAEAKQIRAGKEELDPTKAEAEKDLRRKMGEYIHIGQTVPQDLIYQWKELTKAEMLPPIYPQARLTVEPLSRGPKVHDATLLNPLCRKCGTLGHKTPDCASVPMTQDELLYLDELISRDIVRMREEEERRESTYGKGAERQMQSDGAWSKGPNCTSILLTQAERSDLKEVLSRDIVRTREERERKQSAYAQGAEHQTQSAGAWSKGLDYTTVPLTLAERLYVDGLVTRDVVCLQEEEERRQSAYREGIEQQTQSTGAWSKGPTAAHATPKDSCSLVEGTSNEHTPNPDSAILPNSILPLPQQATVSIGNSSHLASSSRSHRFRILTDGSRYIVKHRGVIKFKGGPGKEKALLHINTMLNRRPIEMDNNESVPPITHLDQLSPHSRNELKRLFTLPELKKEPRGKCGEGPLAPEPQVVPESLSKPPETVSFNPDISIGTLSRQSRVSIDLPCSLGTHKTATAKKTAATSSSSKSVRAVRDNTQLVNTVGSHSDESDDDWESDDENSEGDFQ</sequence>
<organism evidence="4 5">
    <name type="scientific">Cladonia borealis</name>
    <dbReference type="NCBI Taxonomy" id="184061"/>
    <lineage>
        <taxon>Eukaryota</taxon>
        <taxon>Fungi</taxon>
        <taxon>Dikarya</taxon>
        <taxon>Ascomycota</taxon>
        <taxon>Pezizomycotina</taxon>
        <taxon>Lecanoromycetes</taxon>
        <taxon>OSLEUM clade</taxon>
        <taxon>Lecanoromycetidae</taxon>
        <taxon>Lecanorales</taxon>
        <taxon>Lecanorineae</taxon>
        <taxon>Cladoniaceae</taxon>
        <taxon>Cladonia</taxon>
    </lineage>
</organism>
<feature type="region of interest" description="Disordered" evidence="2">
    <location>
        <begin position="681"/>
        <end position="732"/>
    </location>
</feature>
<gene>
    <name evidence="4" type="ORF">JMJ35_006646</name>
</gene>
<dbReference type="EMBL" id="JAFEKC020000014">
    <property type="protein sequence ID" value="KAK0511094.1"/>
    <property type="molecule type" value="Genomic_DNA"/>
</dbReference>
<keyword evidence="1" id="KW-0862">Zinc</keyword>
<evidence type="ECO:0000313" key="4">
    <source>
        <dbReference type="EMBL" id="KAK0511094.1"/>
    </source>
</evidence>
<evidence type="ECO:0000256" key="2">
    <source>
        <dbReference type="SAM" id="MobiDB-lite"/>
    </source>
</evidence>
<feature type="compositionally biased region" description="Polar residues" evidence="2">
    <location>
        <begin position="1"/>
        <end position="11"/>
    </location>
</feature>
<reference evidence="4" key="1">
    <citation type="submission" date="2023-03" db="EMBL/GenBank/DDBJ databases">
        <title>Complete genome of Cladonia borealis.</title>
        <authorList>
            <person name="Park H."/>
        </authorList>
    </citation>
    <scope>NUCLEOTIDE SEQUENCE</scope>
    <source>
        <strain evidence="4">ANT050790</strain>
    </source>
</reference>
<feature type="compositionally biased region" description="Acidic residues" evidence="2">
    <location>
        <begin position="715"/>
        <end position="732"/>
    </location>
</feature>
<evidence type="ECO:0000256" key="1">
    <source>
        <dbReference type="PROSITE-ProRule" id="PRU00047"/>
    </source>
</evidence>
<name>A0AA39V4C5_9LECA</name>
<feature type="region of interest" description="Disordered" evidence="2">
    <location>
        <begin position="467"/>
        <end position="508"/>
    </location>
</feature>
<dbReference type="PROSITE" id="PS50158">
    <property type="entry name" value="ZF_CCHC"/>
    <property type="match status" value="1"/>
</dbReference>
<dbReference type="Proteomes" id="UP001166286">
    <property type="component" value="Unassembled WGS sequence"/>
</dbReference>
<feature type="region of interest" description="Disordered" evidence="2">
    <location>
        <begin position="1"/>
        <end position="42"/>
    </location>
</feature>
<evidence type="ECO:0000313" key="5">
    <source>
        <dbReference type="Proteomes" id="UP001166286"/>
    </source>
</evidence>
<dbReference type="GO" id="GO:0003676">
    <property type="term" value="F:nucleic acid binding"/>
    <property type="evidence" value="ECO:0007669"/>
    <property type="project" value="InterPro"/>
</dbReference>
<feature type="compositionally biased region" description="Polar residues" evidence="2">
    <location>
        <begin position="701"/>
        <end position="711"/>
    </location>
</feature>
<keyword evidence="5" id="KW-1185">Reference proteome</keyword>
<comment type="caution">
    <text evidence="4">The sequence shown here is derived from an EMBL/GenBank/DDBJ whole genome shotgun (WGS) entry which is preliminary data.</text>
</comment>
<accession>A0AA39V4C5</accession>
<feature type="compositionally biased region" description="Polar residues" evidence="2">
    <location>
        <begin position="499"/>
        <end position="508"/>
    </location>
</feature>
<dbReference type="InterPro" id="IPR001878">
    <property type="entry name" value="Znf_CCHC"/>
</dbReference>
<feature type="region of interest" description="Disordered" evidence="2">
    <location>
        <begin position="349"/>
        <end position="371"/>
    </location>
</feature>
<feature type="compositionally biased region" description="Basic and acidic residues" evidence="2">
    <location>
        <begin position="349"/>
        <end position="361"/>
    </location>
</feature>
<dbReference type="AlphaFoldDB" id="A0AA39V4C5"/>
<protein>
    <recommendedName>
        <fullName evidence="3">CCHC-type domain-containing protein</fullName>
    </recommendedName>
</protein>
<feature type="region of interest" description="Disordered" evidence="2">
    <location>
        <begin position="621"/>
        <end position="651"/>
    </location>
</feature>